<accession>A0A4C1U339</accession>
<dbReference type="EMBL" id="BGZK01000122">
    <property type="protein sequence ID" value="GBP20795.1"/>
    <property type="molecule type" value="Genomic_DNA"/>
</dbReference>
<evidence type="ECO:0000313" key="1">
    <source>
        <dbReference type="EMBL" id="GBP20795.1"/>
    </source>
</evidence>
<gene>
    <name evidence="1" type="ORF">EVAR_14521_1</name>
</gene>
<sequence>MIANRNTIFVAFQIFGYFQISKIDWVPNVDRLGAKCRSIAMMSGLIHRPTAKVHPPTIFLFKPSTLSSLGAAMSIASISVTKSATGSLTWSPRPEIIVKFVCGHDPNPVLSGSRRKGTWYLPIPKIPTTGRPPTLTIRIDRRYI</sequence>
<proteinExistence type="predicted"/>
<keyword evidence="2" id="KW-1185">Reference proteome</keyword>
<reference evidence="1 2" key="1">
    <citation type="journal article" date="2019" name="Commun. Biol.">
        <title>The bagworm genome reveals a unique fibroin gene that provides high tensile strength.</title>
        <authorList>
            <person name="Kono N."/>
            <person name="Nakamura H."/>
            <person name="Ohtoshi R."/>
            <person name="Tomita M."/>
            <person name="Numata K."/>
            <person name="Arakawa K."/>
        </authorList>
    </citation>
    <scope>NUCLEOTIDE SEQUENCE [LARGE SCALE GENOMIC DNA]</scope>
</reference>
<protein>
    <submittedName>
        <fullName evidence="1">Uncharacterized protein</fullName>
    </submittedName>
</protein>
<dbReference type="AlphaFoldDB" id="A0A4C1U339"/>
<name>A0A4C1U339_EUMVA</name>
<organism evidence="1 2">
    <name type="scientific">Eumeta variegata</name>
    <name type="common">Bagworm moth</name>
    <name type="synonym">Eumeta japonica</name>
    <dbReference type="NCBI Taxonomy" id="151549"/>
    <lineage>
        <taxon>Eukaryota</taxon>
        <taxon>Metazoa</taxon>
        <taxon>Ecdysozoa</taxon>
        <taxon>Arthropoda</taxon>
        <taxon>Hexapoda</taxon>
        <taxon>Insecta</taxon>
        <taxon>Pterygota</taxon>
        <taxon>Neoptera</taxon>
        <taxon>Endopterygota</taxon>
        <taxon>Lepidoptera</taxon>
        <taxon>Glossata</taxon>
        <taxon>Ditrysia</taxon>
        <taxon>Tineoidea</taxon>
        <taxon>Psychidae</taxon>
        <taxon>Oiketicinae</taxon>
        <taxon>Eumeta</taxon>
    </lineage>
</organism>
<evidence type="ECO:0000313" key="2">
    <source>
        <dbReference type="Proteomes" id="UP000299102"/>
    </source>
</evidence>
<comment type="caution">
    <text evidence="1">The sequence shown here is derived from an EMBL/GenBank/DDBJ whole genome shotgun (WGS) entry which is preliminary data.</text>
</comment>
<dbReference type="Proteomes" id="UP000299102">
    <property type="component" value="Unassembled WGS sequence"/>
</dbReference>